<evidence type="ECO:0000313" key="3">
    <source>
        <dbReference type="Proteomes" id="UP001180845"/>
    </source>
</evidence>
<name>A0AAE3ZEY7_9ACTN</name>
<feature type="transmembrane region" description="Helical" evidence="1">
    <location>
        <begin position="139"/>
        <end position="160"/>
    </location>
</feature>
<keyword evidence="3" id="KW-1185">Reference proteome</keyword>
<feature type="transmembrane region" description="Helical" evidence="1">
    <location>
        <begin position="39"/>
        <end position="60"/>
    </location>
</feature>
<feature type="transmembrane region" description="Helical" evidence="1">
    <location>
        <begin position="191"/>
        <end position="209"/>
    </location>
</feature>
<feature type="transmembrane region" description="Helical" evidence="1">
    <location>
        <begin position="111"/>
        <end position="133"/>
    </location>
</feature>
<dbReference type="AlphaFoldDB" id="A0AAE3ZEY7"/>
<proteinExistence type="predicted"/>
<keyword evidence="1" id="KW-0812">Transmembrane</keyword>
<evidence type="ECO:0000256" key="1">
    <source>
        <dbReference type="SAM" id="Phobius"/>
    </source>
</evidence>
<organism evidence="2 3">
    <name type="scientific">Haloactinomyces albus</name>
    <dbReference type="NCBI Taxonomy" id="1352928"/>
    <lineage>
        <taxon>Bacteria</taxon>
        <taxon>Bacillati</taxon>
        <taxon>Actinomycetota</taxon>
        <taxon>Actinomycetes</taxon>
        <taxon>Actinopolysporales</taxon>
        <taxon>Actinopolysporaceae</taxon>
        <taxon>Haloactinomyces</taxon>
    </lineage>
</organism>
<keyword evidence="1" id="KW-1133">Transmembrane helix</keyword>
<evidence type="ECO:0008006" key="4">
    <source>
        <dbReference type="Google" id="ProtNLM"/>
    </source>
</evidence>
<reference evidence="2" key="1">
    <citation type="submission" date="2023-07" db="EMBL/GenBank/DDBJ databases">
        <title>Sequencing the genomes of 1000 actinobacteria strains.</title>
        <authorList>
            <person name="Klenk H.-P."/>
        </authorList>
    </citation>
    <scope>NUCLEOTIDE SEQUENCE</scope>
    <source>
        <strain evidence="2">DSM 45977</strain>
    </source>
</reference>
<protein>
    <recommendedName>
        <fullName evidence="4">Transporter</fullName>
    </recommendedName>
</protein>
<keyword evidence="1" id="KW-0472">Membrane</keyword>
<gene>
    <name evidence="2" type="ORF">JOF55_002821</name>
</gene>
<sequence>MNEHREPDAAEAAPSPAEMLAITEQQQKRTERELDADPGILFGAWGLAWLLGFAELFLTIGREPIVVIPLWASLAIFFGFLGTAGAITAWHLTRTMRGIRGPSRVAGAMYGWSWTLGFVALGAMMGATARLGISHEVYALLWTAGSGLLVGVLFLSGGALMGDRWQYGIGLWILLVNAVGAFAGIPGHYLVMSLAGGGAFLVAGLVLSLKPAPGQAGAPEVRS</sequence>
<dbReference type="RefSeq" id="WP_310274339.1">
    <property type="nucleotide sequence ID" value="NZ_JAVDXW010000001.1"/>
</dbReference>
<dbReference type="Proteomes" id="UP001180845">
    <property type="component" value="Unassembled WGS sequence"/>
</dbReference>
<comment type="caution">
    <text evidence="2">The sequence shown here is derived from an EMBL/GenBank/DDBJ whole genome shotgun (WGS) entry which is preliminary data.</text>
</comment>
<dbReference type="EMBL" id="JAVDXW010000001">
    <property type="protein sequence ID" value="MDR7302640.1"/>
    <property type="molecule type" value="Genomic_DNA"/>
</dbReference>
<feature type="transmembrane region" description="Helical" evidence="1">
    <location>
        <begin position="66"/>
        <end position="90"/>
    </location>
</feature>
<feature type="transmembrane region" description="Helical" evidence="1">
    <location>
        <begin position="167"/>
        <end position="185"/>
    </location>
</feature>
<accession>A0AAE3ZEY7</accession>
<evidence type="ECO:0000313" key="2">
    <source>
        <dbReference type="EMBL" id="MDR7302640.1"/>
    </source>
</evidence>